<proteinExistence type="predicted"/>
<reference evidence="1" key="1">
    <citation type="submission" date="2022-07" db="EMBL/GenBank/DDBJ databases">
        <title>Phylogenomic reconstructions and comparative analyses of Kickxellomycotina fungi.</title>
        <authorList>
            <person name="Reynolds N.K."/>
            <person name="Stajich J.E."/>
            <person name="Barry K."/>
            <person name="Grigoriev I.V."/>
            <person name="Crous P."/>
            <person name="Smith M.E."/>
        </authorList>
    </citation>
    <scope>NUCLEOTIDE SEQUENCE</scope>
    <source>
        <strain evidence="1">NRRL 5244</strain>
    </source>
</reference>
<name>A0ACC1J893_9FUNG</name>
<dbReference type="Proteomes" id="UP001150603">
    <property type="component" value="Unassembled WGS sequence"/>
</dbReference>
<protein>
    <submittedName>
        <fullName evidence="1">Uncharacterized protein</fullName>
    </submittedName>
</protein>
<gene>
    <name evidence="1" type="ORF">FBU59_003532</name>
</gene>
<evidence type="ECO:0000313" key="1">
    <source>
        <dbReference type="EMBL" id="KAJ1941318.1"/>
    </source>
</evidence>
<organism evidence="1 2">
    <name type="scientific">Linderina macrospora</name>
    <dbReference type="NCBI Taxonomy" id="4868"/>
    <lineage>
        <taxon>Eukaryota</taxon>
        <taxon>Fungi</taxon>
        <taxon>Fungi incertae sedis</taxon>
        <taxon>Zoopagomycota</taxon>
        <taxon>Kickxellomycotina</taxon>
        <taxon>Kickxellomycetes</taxon>
        <taxon>Kickxellales</taxon>
        <taxon>Kickxellaceae</taxon>
        <taxon>Linderina</taxon>
    </lineage>
</organism>
<dbReference type="EMBL" id="JANBPW010002294">
    <property type="protein sequence ID" value="KAJ1941318.1"/>
    <property type="molecule type" value="Genomic_DNA"/>
</dbReference>
<comment type="caution">
    <text evidence="1">The sequence shown here is derived from an EMBL/GenBank/DDBJ whole genome shotgun (WGS) entry which is preliminary data.</text>
</comment>
<evidence type="ECO:0000313" key="2">
    <source>
        <dbReference type="Proteomes" id="UP001150603"/>
    </source>
</evidence>
<keyword evidence="2" id="KW-1185">Reference proteome</keyword>
<sequence>MLVPLPTRTAIVQESERDAARIARMLPQTTSDGTLSTTLPCGTAFGIPEYVCESPLTPGNVIFCLTDLSRAARNLNDNNGASVMIKADAASGSLVTNPRVTLVGKVGEVSQEDKEAVKKVYVEVHPDSRHYVQWADFRFYELSVESVYFVGGFGGQHYIGPVGLELYRSAQP</sequence>
<accession>A0ACC1J893</accession>